<dbReference type="GeneID" id="25984334"/>
<sequence length="372" mass="39825">MDTLDLSPGKAIGLFELGDTLWHVLDILRARKSEVPKLDIAWDPESAVIVHAGSVALLFSPESQRLSHIRVQLPTSATITYEGAVLSSPSVPLTRAGVARALGPTYANDGALAYPGVVFNVPPGREESVASLSVVPKEEDETLGELQSCMLMNGTIEINLGDTTAQDLLIDLGPPLRKYWKEDDRLGRVWGGQPGPNTSTTADDDATGESQSTPCFWNYFQYGMDFLIENGVVTKVNAHTNIPGTPQFQQYARCPWVVQCDPGELDYTHPLSAFRERLQDGSNPSSAPSRSSNGTPEGGKKNKKKQRNGSSHAAAPSKDAPPDAMILDRSVEGGLEGVIGMGVSQLVGFDGIVVEVDEKSGGVTSVQVWGPQ</sequence>
<dbReference type="Proteomes" id="UP000002748">
    <property type="component" value="Unassembled WGS sequence"/>
</dbReference>
<dbReference type="PANTHER" id="PTHR13465">
    <property type="entry name" value="UPF0183 PROTEIN"/>
    <property type="match status" value="1"/>
</dbReference>
<evidence type="ECO:0000313" key="3">
    <source>
        <dbReference type="EMBL" id="EJT49979.1"/>
    </source>
</evidence>
<dbReference type="GO" id="GO:0005802">
    <property type="term" value="C:trans-Golgi network"/>
    <property type="evidence" value="ECO:0007669"/>
    <property type="project" value="TreeGrafter"/>
</dbReference>
<evidence type="ECO:0000256" key="2">
    <source>
        <dbReference type="SAM" id="MobiDB-lite"/>
    </source>
</evidence>
<gene>
    <name evidence="3" type="ORF">A1Q1_00820</name>
</gene>
<organism evidence="3 4">
    <name type="scientific">Trichosporon asahii var. asahii (strain ATCC 90039 / CBS 2479 / JCM 2466 / KCTC 7840 / NBRC 103889/ NCYC 2677 / UAMH 7654)</name>
    <name type="common">Yeast</name>
    <dbReference type="NCBI Taxonomy" id="1186058"/>
    <lineage>
        <taxon>Eukaryota</taxon>
        <taxon>Fungi</taxon>
        <taxon>Dikarya</taxon>
        <taxon>Basidiomycota</taxon>
        <taxon>Agaricomycotina</taxon>
        <taxon>Tremellomycetes</taxon>
        <taxon>Trichosporonales</taxon>
        <taxon>Trichosporonaceae</taxon>
        <taxon>Trichosporon</taxon>
    </lineage>
</organism>
<protein>
    <submittedName>
        <fullName evidence="3">Uncharacterized protein</fullName>
    </submittedName>
</protein>
<accession>J6EZ99</accession>
<proteinExistence type="inferred from homology"/>
<reference evidence="3 4" key="1">
    <citation type="journal article" date="2012" name="Eukaryot. Cell">
        <title>Draft genome sequence of CBS 2479, the standard type strain of Trichosporon asahii.</title>
        <authorList>
            <person name="Yang R.Y."/>
            <person name="Li H.T."/>
            <person name="Zhu H."/>
            <person name="Zhou G.P."/>
            <person name="Wang M."/>
            <person name="Wang L."/>
        </authorList>
    </citation>
    <scope>NUCLEOTIDE SEQUENCE [LARGE SCALE GENOMIC DNA]</scope>
    <source>
        <strain evidence="4">ATCC 90039 / CBS 2479 / JCM 2466 / KCTC 7840 / NCYC 2677 / UAMH 7654</strain>
    </source>
</reference>
<dbReference type="VEuPathDB" id="FungiDB:A1Q1_00820"/>
<dbReference type="InterPro" id="IPR005373">
    <property type="entry name" value="PHAF1"/>
</dbReference>
<dbReference type="EMBL" id="ALBS01000139">
    <property type="protein sequence ID" value="EJT49979.1"/>
    <property type="molecule type" value="Genomic_DNA"/>
</dbReference>
<name>J6EZ99_TRIAS</name>
<dbReference type="GO" id="GO:0043001">
    <property type="term" value="P:Golgi to plasma membrane protein transport"/>
    <property type="evidence" value="ECO:0007669"/>
    <property type="project" value="TreeGrafter"/>
</dbReference>
<evidence type="ECO:0000256" key="1">
    <source>
        <dbReference type="ARBA" id="ARBA00024339"/>
    </source>
</evidence>
<evidence type="ECO:0000313" key="4">
    <source>
        <dbReference type="Proteomes" id="UP000002748"/>
    </source>
</evidence>
<feature type="compositionally biased region" description="Low complexity" evidence="2">
    <location>
        <begin position="310"/>
        <end position="324"/>
    </location>
</feature>
<dbReference type="InterPro" id="IPR039156">
    <property type="entry name" value="PHAF1/BROMI"/>
</dbReference>
<dbReference type="PANTHER" id="PTHR13465:SF2">
    <property type="entry name" value="PHAGOSOME ASSEMBLY FACTOR 1"/>
    <property type="match status" value="1"/>
</dbReference>
<dbReference type="HOGENOM" id="CLU_032056_1_0_1"/>
<comment type="similarity">
    <text evidence="1">Belongs to the PHAF1 family.</text>
</comment>
<feature type="compositionally biased region" description="Low complexity" evidence="2">
    <location>
        <begin position="282"/>
        <end position="293"/>
    </location>
</feature>
<dbReference type="RefSeq" id="XP_014181195.1">
    <property type="nucleotide sequence ID" value="XM_014325720.1"/>
</dbReference>
<feature type="region of interest" description="Disordered" evidence="2">
    <location>
        <begin position="278"/>
        <end position="325"/>
    </location>
</feature>
<dbReference type="OrthoDB" id="411211at2759"/>
<feature type="region of interest" description="Disordered" evidence="2">
    <location>
        <begin position="187"/>
        <end position="209"/>
    </location>
</feature>
<comment type="caution">
    <text evidence="3">The sequence shown here is derived from an EMBL/GenBank/DDBJ whole genome shotgun (WGS) entry which is preliminary data.</text>
</comment>
<dbReference type="KEGG" id="tasa:A1Q1_00820"/>
<dbReference type="Pfam" id="PF03676">
    <property type="entry name" value="PHAF1"/>
    <property type="match status" value="2"/>
</dbReference>
<dbReference type="AlphaFoldDB" id="J6EZ99"/>